<evidence type="ECO:0000313" key="1">
    <source>
        <dbReference type="EMBL" id="MJL96053.1"/>
    </source>
</evidence>
<organism evidence="1">
    <name type="scientific">Escherichia coli</name>
    <dbReference type="NCBI Taxonomy" id="562"/>
    <lineage>
        <taxon>Bacteria</taxon>
        <taxon>Pseudomonadati</taxon>
        <taxon>Pseudomonadota</taxon>
        <taxon>Gammaproteobacteria</taxon>
        <taxon>Enterobacterales</taxon>
        <taxon>Enterobacteriaceae</taxon>
        <taxon>Escherichia</taxon>
    </lineage>
</organism>
<dbReference type="EMBL" id="RTJF01000051">
    <property type="protein sequence ID" value="MJL96053.1"/>
    <property type="molecule type" value="Genomic_DNA"/>
</dbReference>
<comment type="caution">
    <text evidence="1">The sequence shown here is derived from an EMBL/GenBank/DDBJ whole genome shotgun (WGS) entry which is preliminary data.</text>
</comment>
<dbReference type="Proteomes" id="UP000885382">
    <property type="component" value="Unassembled WGS sequence"/>
</dbReference>
<name>A0A2H3MEI6_ECOLX</name>
<accession>A0A2H3MEI6</accession>
<protein>
    <submittedName>
        <fullName evidence="1">Uncharacterized protein</fullName>
    </submittedName>
</protein>
<proteinExistence type="predicted"/>
<gene>
    <name evidence="1" type="ORF">DNX30_25630</name>
</gene>
<dbReference type="AlphaFoldDB" id="A0A2H3MEI6"/>
<reference evidence="1" key="1">
    <citation type="submission" date="2018-06" db="EMBL/GenBank/DDBJ databases">
        <authorList>
            <person name="Ashton P.M."/>
            <person name="Dallman T."/>
            <person name="Nair S."/>
            <person name="De Pinna E."/>
            <person name="Peters T."/>
            <person name="Grant K."/>
        </authorList>
    </citation>
    <scope>NUCLEOTIDE SEQUENCE [LARGE SCALE GENOMIC DNA]</scope>
    <source>
        <strain evidence="1">462023</strain>
    </source>
</reference>
<sequence>MDSNLICLVNVLVRIYRCGGGNNPFEVACCAVLIIKYPGDRHPPYFPFIKALHTYWDTAVISILYSRQFYTLGRVHIICVPTATTRKGIQADTQDARKDNKLNFFHMTSL</sequence>